<reference evidence="2 3" key="1">
    <citation type="journal article" date="2018" name="Front. Plant Sci.">
        <title>Red Clover (Trifolium pratense) and Zigzag Clover (T. medium) - A Picture of Genomic Similarities and Differences.</title>
        <authorList>
            <person name="Dluhosova J."/>
            <person name="Istvanek J."/>
            <person name="Nedelnik J."/>
            <person name="Repkova J."/>
        </authorList>
    </citation>
    <scope>NUCLEOTIDE SEQUENCE [LARGE SCALE GENOMIC DNA]</scope>
    <source>
        <strain evidence="3">cv. 10/8</strain>
        <tissue evidence="2">Leaf</tissue>
    </source>
</reference>
<dbReference type="AlphaFoldDB" id="A0A392TW11"/>
<sequence length="30" mass="3309">MEEVDNPPPPPTPPPVIPPPFNAKDFVIQK</sequence>
<comment type="caution">
    <text evidence="2">The sequence shown here is derived from an EMBL/GenBank/DDBJ whole genome shotgun (WGS) entry which is preliminary data.</text>
</comment>
<feature type="compositionally biased region" description="Pro residues" evidence="1">
    <location>
        <begin position="1"/>
        <end position="21"/>
    </location>
</feature>
<dbReference type="EMBL" id="LXQA010670326">
    <property type="protein sequence ID" value="MCI65139.1"/>
    <property type="molecule type" value="Genomic_DNA"/>
</dbReference>
<evidence type="ECO:0000313" key="2">
    <source>
        <dbReference type="EMBL" id="MCI65139.1"/>
    </source>
</evidence>
<evidence type="ECO:0000313" key="3">
    <source>
        <dbReference type="Proteomes" id="UP000265520"/>
    </source>
</evidence>
<feature type="non-terminal residue" evidence="2">
    <location>
        <position position="30"/>
    </location>
</feature>
<name>A0A392TW11_9FABA</name>
<keyword evidence="3" id="KW-1185">Reference proteome</keyword>
<evidence type="ECO:0000256" key="1">
    <source>
        <dbReference type="SAM" id="MobiDB-lite"/>
    </source>
</evidence>
<proteinExistence type="predicted"/>
<organism evidence="2 3">
    <name type="scientific">Trifolium medium</name>
    <dbReference type="NCBI Taxonomy" id="97028"/>
    <lineage>
        <taxon>Eukaryota</taxon>
        <taxon>Viridiplantae</taxon>
        <taxon>Streptophyta</taxon>
        <taxon>Embryophyta</taxon>
        <taxon>Tracheophyta</taxon>
        <taxon>Spermatophyta</taxon>
        <taxon>Magnoliopsida</taxon>
        <taxon>eudicotyledons</taxon>
        <taxon>Gunneridae</taxon>
        <taxon>Pentapetalae</taxon>
        <taxon>rosids</taxon>
        <taxon>fabids</taxon>
        <taxon>Fabales</taxon>
        <taxon>Fabaceae</taxon>
        <taxon>Papilionoideae</taxon>
        <taxon>50 kb inversion clade</taxon>
        <taxon>NPAAA clade</taxon>
        <taxon>Hologalegina</taxon>
        <taxon>IRL clade</taxon>
        <taxon>Trifolieae</taxon>
        <taxon>Trifolium</taxon>
    </lineage>
</organism>
<dbReference type="Proteomes" id="UP000265520">
    <property type="component" value="Unassembled WGS sequence"/>
</dbReference>
<protein>
    <submittedName>
        <fullName evidence="2">Uncharacterized protein</fullName>
    </submittedName>
</protein>
<feature type="region of interest" description="Disordered" evidence="1">
    <location>
        <begin position="1"/>
        <end position="30"/>
    </location>
</feature>
<accession>A0A392TW11</accession>